<dbReference type="EMBL" id="QZFU01000019">
    <property type="protein sequence ID" value="RJO74894.1"/>
    <property type="molecule type" value="Genomic_DNA"/>
</dbReference>
<proteinExistence type="predicted"/>
<dbReference type="Pfam" id="PF21806">
    <property type="entry name" value="DUF6879"/>
    <property type="match status" value="1"/>
</dbReference>
<protein>
    <recommendedName>
        <fullName evidence="1">DUF6879 domain-containing protein</fullName>
    </recommendedName>
</protein>
<evidence type="ECO:0000313" key="3">
    <source>
        <dbReference type="Proteomes" id="UP000266677"/>
    </source>
</evidence>
<evidence type="ECO:0000259" key="1">
    <source>
        <dbReference type="Pfam" id="PF21806"/>
    </source>
</evidence>
<accession>A0A3A4K7B4</accession>
<reference evidence="2 3" key="1">
    <citation type="submission" date="2018-09" db="EMBL/GenBank/DDBJ databases">
        <title>YIM PH21274 draft genome.</title>
        <authorList>
            <person name="Miao C."/>
        </authorList>
    </citation>
    <scope>NUCLEOTIDE SEQUENCE [LARGE SCALE GENOMIC DNA]</scope>
    <source>
        <strain evidence="2 3">YIM PH 21724</strain>
    </source>
</reference>
<dbReference type="AlphaFoldDB" id="A0A3A4K7B4"/>
<dbReference type="Proteomes" id="UP000266677">
    <property type="component" value="Unassembled WGS sequence"/>
</dbReference>
<dbReference type="InterPro" id="IPR049244">
    <property type="entry name" value="DUF6879"/>
</dbReference>
<sequence>MELIPNNPWPELFRQARKSAFHLEVKDAYTVPAESEPFRRFLAGEPQQEYGKRAWTGLVEETAARGVAVSRVRVVTVPHSDYHRWLFSITGSNIDAGEDIRYLPRHLIDSSEVPMDDFWIFDSQKVAFNLVDQSGTPAGAAVTADPRVTESCLAVQARLWRDSIPYREYIAPSVNTAQ</sequence>
<dbReference type="OrthoDB" id="3821358at2"/>
<feature type="domain" description="DUF6879" evidence="1">
    <location>
        <begin position="9"/>
        <end position="170"/>
    </location>
</feature>
<organism evidence="2 3">
    <name type="scientific">Nocardia panacis</name>
    <dbReference type="NCBI Taxonomy" id="2340916"/>
    <lineage>
        <taxon>Bacteria</taxon>
        <taxon>Bacillati</taxon>
        <taxon>Actinomycetota</taxon>
        <taxon>Actinomycetes</taxon>
        <taxon>Mycobacteriales</taxon>
        <taxon>Nocardiaceae</taxon>
        <taxon>Nocardia</taxon>
    </lineage>
</organism>
<evidence type="ECO:0000313" key="2">
    <source>
        <dbReference type="EMBL" id="RJO74894.1"/>
    </source>
</evidence>
<name>A0A3A4K7B4_9NOCA</name>
<dbReference type="RefSeq" id="WP_120041670.1">
    <property type="nucleotide sequence ID" value="NZ_QZFU01000019.1"/>
</dbReference>
<comment type="caution">
    <text evidence="2">The sequence shown here is derived from an EMBL/GenBank/DDBJ whole genome shotgun (WGS) entry which is preliminary data.</text>
</comment>
<keyword evidence="3" id="KW-1185">Reference proteome</keyword>
<gene>
    <name evidence="2" type="ORF">D5S18_15875</name>
</gene>